<evidence type="ECO:0000313" key="4">
    <source>
        <dbReference type="Proteomes" id="UP000408482"/>
    </source>
</evidence>
<evidence type="ECO:0000313" key="3">
    <source>
        <dbReference type="EMBL" id="VUX30265.1"/>
    </source>
</evidence>
<reference evidence="3 4" key="1">
    <citation type="submission" date="2019-07" db="EMBL/GenBank/DDBJ databases">
        <authorList>
            <person name="Hibberd C M."/>
            <person name="Gehrig L. J."/>
            <person name="Chang H.-W."/>
            <person name="Venkatesh S."/>
        </authorList>
    </citation>
    <scope>NUCLEOTIDE SEQUENCE [LARGE SCALE GENOMIC DNA]</scope>
    <source>
        <strain evidence="3">Blautia_luti_SSTS_Bg7063</strain>
    </source>
</reference>
<keyword evidence="4" id="KW-1185">Reference proteome</keyword>
<dbReference type="Gene3D" id="3.90.1720.10">
    <property type="entry name" value="endopeptidase domain like (from Nostoc punctiforme)"/>
    <property type="match status" value="1"/>
</dbReference>
<feature type="chain" id="PRO_5039539448" evidence="2">
    <location>
        <begin position="25"/>
        <end position="496"/>
    </location>
</feature>
<dbReference type="EMBL" id="CABHNW010000006">
    <property type="protein sequence ID" value="VUX30265.1"/>
    <property type="molecule type" value="Genomic_DNA"/>
</dbReference>
<evidence type="ECO:0000256" key="2">
    <source>
        <dbReference type="SAM" id="SignalP"/>
    </source>
</evidence>
<dbReference type="InterPro" id="IPR018337">
    <property type="entry name" value="Cell_wall/Cho-bd_repeat"/>
</dbReference>
<dbReference type="Proteomes" id="UP000408482">
    <property type="component" value="Unassembled WGS sequence"/>
</dbReference>
<dbReference type="Pfam" id="PF19127">
    <property type="entry name" value="Choline_bind_3"/>
    <property type="match status" value="1"/>
</dbReference>
<dbReference type="Gene3D" id="2.10.270.10">
    <property type="entry name" value="Cholin Binding"/>
    <property type="match status" value="3"/>
</dbReference>
<keyword evidence="1" id="KW-0677">Repeat</keyword>
<dbReference type="SUPFAM" id="SSF69360">
    <property type="entry name" value="Cell wall binding repeat"/>
    <property type="match status" value="1"/>
</dbReference>
<sequence>MRKLSRKWKLWGLFFVLMFFAAGATVHTTATDVQAAAKNGFKTEKGKSYYYQNGQKVKGWLTLNGKKYFFNKSTGVQMKRWAKDSKGKRYFYNVNGVKGYMATGWLTDRENNTRYFNPTSGYMTTKWATINNKKYYFYSGSGAAARSVFLTDKQNVTRYFTSKCFMAKGWATNKKQQKRYFDPNTGAMYKGFKKIGSDTYYFYSKSGVMATGWVTNSKKGYKYYFDPSTGVMATGTKTIDGKKYTFGSNGVLDTNPSTTTATSSRTIKNFLANALLPVGKTLYVWGGGHNWSDATRKGVSPKWKQWYDSNSGSYNYRYYMDLSESTEQKGLDCSGFVGWSVYQIMQSRSGGPMYTDVSGNLGSLYSGKGMGTVVSQAQLASSNWKLYPGDIGYNSGHTWIVLGQCSDKSVVILHCTPNAGVQISGTPTPSGTYGSQAIKLAETYMSRYPGVSKYDYHESSGNYIRNGAYFRWNRRTLSDPNGYLNKTANQILADLF</sequence>
<gene>
    <name evidence="3" type="primary">toxA_1</name>
    <name evidence="3" type="ORF">RSSSTS7063_02092</name>
</gene>
<organism evidence="3 4">
    <name type="scientific">Blautia luti</name>
    <dbReference type="NCBI Taxonomy" id="89014"/>
    <lineage>
        <taxon>Bacteria</taxon>
        <taxon>Bacillati</taxon>
        <taxon>Bacillota</taxon>
        <taxon>Clostridia</taxon>
        <taxon>Lachnospirales</taxon>
        <taxon>Lachnospiraceae</taxon>
        <taxon>Blautia</taxon>
    </lineage>
</organism>
<name>A0A564VCR9_9FIRM</name>
<keyword evidence="2" id="KW-0732">Signal</keyword>
<feature type="signal peptide" evidence="2">
    <location>
        <begin position="1"/>
        <end position="24"/>
    </location>
</feature>
<proteinExistence type="predicted"/>
<evidence type="ECO:0000256" key="1">
    <source>
        <dbReference type="ARBA" id="ARBA00022737"/>
    </source>
</evidence>
<accession>A0A564VCR9</accession>
<dbReference type="Pfam" id="PF01473">
    <property type="entry name" value="Choline_bind_1"/>
    <property type="match status" value="2"/>
</dbReference>
<dbReference type="Gene3D" id="2.10.270.20">
    <property type="match status" value="1"/>
</dbReference>
<protein>
    <submittedName>
        <fullName evidence="3">Toxin A</fullName>
    </submittedName>
</protein>
<dbReference type="AlphaFoldDB" id="A0A564VCR9"/>
<dbReference type="RefSeq" id="WP_144092288.1">
    <property type="nucleotide sequence ID" value="NZ_CABHMX010000012.1"/>
</dbReference>